<feature type="compositionally biased region" description="Basic and acidic residues" evidence="7">
    <location>
        <begin position="32"/>
        <end position="50"/>
    </location>
</feature>
<evidence type="ECO:0000256" key="5">
    <source>
        <dbReference type="ARBA" id="ARBA00023136"/>
    </source>
</evidence>
<dbReference type="GO" id="GO:0016020">
    <property type="term" value="C:membrane"/>
    <property type="evidence" value="ECO:0007669"/>
    <property type="project" value="UniProtKB-SubCell"/>
</dbReference>
<proteinExistence type="inferred from homology"/>
<feature type="binding site" evidence="6">
    <location>
        <position position="190"/>
    </location>
    <ligand>
        <name>Zn(2+)</name>
        <dbReference type="ChEBI" id="CHEBI:29105"/>
    </ligand>
</feature>
<dbReference type="GO" id="GO:0038023">
    <property type="term" value="F:signaling receptor activity"/>
    <property type="evidence" value="ECO:0007669"/>
    <property type="project" value="TreeGrafter"/>
</dbReference>
<evidence type="ECO:0000256" key="6">
    <source>
        <dbReference type="PIRSR" id="PIRSR604254-1"/>
    </source>
</evidence>
<feature type="binding site" evidence="6">
    <location>
        <position position="342"/>
    </location>
    <ligand>
        <name>Zn(2+)</name>
        <dbReference type="ChEBI" id="CHEBI:29105"/>
    </ligand>
</feature>
<feature type="transmembrane region" description="Helical" evidence="8">
    <location>
        <begin position="140"/>
        <end position="160"/>
    </location>
</feature>
<feature type="region of interest" description="Disordered" evidence="7">
    <location>
        <begin position="18"/>
        <end position="52"/>
    </location>
</feature>
<name>A0A452SQ49_URSAM</name>
<dbReference type="Proteomes" id="UP000291022">
    <property type="component" value="Unassembled WGS sequence"/>
</dbReference>
<protein>
    <submittedName>
        <fullName evidence="9">Progestin and adipoQ receptor family member 5</fullName>
    </submittedName>
</protein>
<keyword evidence="10" id="KW-1185">Reference proteome</keyword>
<comment type="subcellular location">
    <subcellularLocation>
        <location evidence="1">Membrane</location>
        <topology evidence="1">Multi-pass membrane protein</topology>
    </subcellularLocation>
</comment>
<dbReference type="OMA" id="IDQMPQV"/>
<feature type="binding site" evidence="6">
    <location>
        <position position="346"/>
    </location>
    <ligand>
        <name>Zn(2+)</name>
        <dbReference type="ChEBI" id="CHEBI:29105"/>
    </ligand>
</feature>
<dbReference type="PANTHER" id="PTHR20855">
    <property type="entry name" value="ADIPOR/PROGESTIN RECEPTOR-RELATED"/>
    <property type="match status" value="1"/>
</dbReference>
<evidence type="ECO:0000256" key="2">
    <source>
        <dbReference type="ARBA" id="ARBA00007018"/>
    </source>
</evidence>
<keyword evidence="3 8" id="KW-0812">Transmembrane</keyword>
<dbReference type="GeneTree" id="ENSGT00940000158844"/>
<feature type="transmembrane region" description="Helical" evidence="8">
    <location>
        <begin position="382"/>
        <end position="406"/>
    </location>
</feature>
<evidence type="ECO:0000313" key="10">
    <source>
        <dbReference type="Proteomes" id="UP000291022"/>
    </source>
</evidence>
<sequence>MTRVSVPVWECGDWLDSQREPGSCVPSSSRSRPLEGHEILEPTGRRREVGEGSSLTAQGLGVSCSRLQSSSAQPGRKLDATRAVPPETLWPPSGLTSVLLSLPPQVFHEQGILFGYRHPQSSATACVLSLFQMTNETLNIWTHLLPFWFFVWRFVTALSVTDIQNDSYSWPLFVYMGTSCVYPFASSCAHTFSSMSKNARHICYFLDYGAVNLFSLGSAIAYSAYSIPDVMVRTAFHDCYVPLAVLNTILSTGLSCYSRFLEVQKPGLCKMLRVLAFAYPYTWDSLPIFYRLFLLPGESAQNEAILSHQKHMAMTLLASFFYSAHLPERLAPGRFDYIGHSHQLFHVCVILATHMQMEAILLDKTLRKEWLLAHSRPLSFPQMVAAILLCLVFSFSNIIYFSAALYRIPEPELHKKET</sequence>
<dbReference type="AlphaFoldDB" id="A0A452SQ49"/>
<gene>
    <name evidence="9" type="primary">PAQR5</name>
</gene>
<feature type="transmembrane region" description="Helical" evidence="8">
    <location>
        <begin position="204"/>
        <end position="225"/>
    </location>
</feature>
<reference evidence="9" key="3">
    <citation type="submission" date="2025-09" db="UniProtKB">
        <authorList>
            <consortium name="Ensembl"/>
        </authorList>
    </citation>
    <scope>IDENTIFICATION</scope>
</reference>
<accession>A0A452SQ49</accession>
<dbReference type="InterPro" id="IPR004254">
    <property type="entry name" value="AdipoR/HlyIII-related"/>
</dbReference>
<dbReference type="GO" id="GO:0046872">
    <property type="term" value="F:metal ion binding"/>
    <property type="evidence" value="ECO:0007669"/>
    <property type="project" value="UniProtKB-KW"/>
</dbReference>
<evidence type="ECO:0000256" key="7">
    <source>
        <dbReference type="SAM" id="MobiDB-lite"/>
    </source>
</evidence>
<dbReference type="STRING" id="9643.ENSUAMP00000034876"/>
<dbReference type="Pfam" id="PF03006">
    <property type="entry name" value="HlyIII"/>
    <property type="match status" value="1"/>
</dbReference>
<keyword evidence="6" id="KW-0479">Metal-binding</keyword>
<feature type="transmembrane region" description="Helical" evidence="8">
    <location>
        <begin position="172"/>
        <end position="192"/>
    </location>
</feature>
<dbReference type="Ensembl" id="ENSUAMT00000038835.1">
    <property type="protein sequence ID" value="ENSUAMP00000034876.1"/>
    <property type="gene ID" value="ENSUAMG00000026499.1"/>
</dbReference>
<dbReference type="PANTHER" id="PTHR20855:SF38">
    <property type="entry name" value="MEMBRANE PROGESTIN RECEPTOR GAMMA"/>
    <property type="match status" value="1"/>
</dbReference>
<reference evidence="10" key="1">
    <citation type="submission" date="2016-06" db="EMBL/GenBank/DDBJ databases">
        <title>De novo assembly and RNA-Seq shows season-dependent expression and editing in black bear kidneys.</title>
        <authorList>
            <person name="Korstanje R."/>
            <person name="Srivastava A."/>
            <person name="Sarsani V.K."/>
            <person name="Sheehan S.M."/>
            <person name="Seger R.L."/>
            <person name="Barter M.E."/>
            <person name="Lindqvist C."/>
            <person name="Brody L.C."/>
            <person name="Mullikin J.C."/>
        </authorList>
    </citation>
    <scope>NUCLEOTIDE SEQUENCE [LARGE SCALE GENOMIC DNA]</scope>
</reference>
<feature type="transmembrane region" description="Helical" evidence="8">
    <location>
        <begin position="240"/>
        <end position="260"/>
    </location>
</feature>
<organism evidence="9 10">
    <name type="scientific">Ursus americanus</name>
    <name type="common">American black bear</name>
    <name type="synonym">Euarctos americanus</name>
    <dbReference type="NCBI Taxonomy" id="9643"/>
    <lineage>
        <taxon>Eukaryota</taxon>
        <taxon>Metazoa</taxon>
        <taxon>Chordata</taxon>
        <taxon>Craniata</taxon>
        <taxon>Vertebrata</taxon>
        <taxon>Euteleostomi</taxon>
        <taxon>Mammalia</taxon>
        <taxon>Eutheria</taxon>
        <taxon>Laurasiatheria</taxon>
        <taxon>Carnivora</taxon>
        <taxon>Caniformia</taxon>
        <taxon>Ursidae</taxon>
        <taxon>Ursus</taxon>
    </lineage>
</organism>
<reference evidence="9" key="2">
    <citation type="submission" date="2025-08" db="UniProtKB">
        <authorList>
            <consortium name="Ensembl"/>
        </authorList>
    </citation>
    <scope>IDENTIFICATION</scope>
</reference>
<evidence type="ECO:0000256" key="4">
    <source>
        <dbReference type="ARBA" id="ARBA00022989"/>
    </source>
</evidence>
<evidence type="ECO:0000256" key="3">
    <source>
        <dbReference type="ARBA" id="ARBA00022692"/>
    </source>
</evidence>
<evidence type="ECO:0000256" key="8">
    <source>
        <dbReference type="SAM" id="Phobius"/>
    </source>
</evidence>
<keyword evidence="5 8" id="KW-0472">Membrane</keyword>
<keyword evidence="6" id="KW-0862">Zinc</keyword>
<comment type="similarity">
    <text evidence="2">Belongs to the ADIPOR family.</text>
</comment>
<keyword evidence="4 8" id="KW-1133">Transmembrane helix</keyword>
<evidence type="ECO:0000256" key="1">
    <source>
        <dbReference type="ARBA" id="ARBA00004141"/>
    </source>
</evidence>
<evidence type="ECO:0000313" key="9">
    <source>
        <dbReference type="Ensembl" id="ENSUAMP00000034876.1"/>
    </source>
</evidence>